<dbReference type="AlphaFoldDB" id="A0AAV4Y3N5"/>
<sequence>MRQIPRNRDIVFWKKKRNEVKMAHSLNYSLSRGGELKMTPALYRMRFRTPKQKKKSPLCHVEKRNAKRIRLTCSVATVLKTEKFELVVKFNSLIHIR</sequence>
<accession>A0AAV4Y3N5</accession>
<evidence type="ECO:0000313" key="1">
    <source>
        <dbReference type="EMBL" id="GIZ01620.1"/>
    </source>
</evidence>
<comment type="caution">
    <text evidence="1">The sequence shown here is derived from an EMBL/GenBank/DDBJ whole genome shotgun (WGS) entry which is preliminary data.</text>
</comment>
<keyword evidence="2" id="KW-1185">Reference proteome</keyword>
<gene>
    <name evidence="1" type="ORF">CEXT_632301</name>
</gene>
<organism evidence="1 2">
    <name type="scientific">Caerostris extrusa</name>
    <name type="common">Bark spider</name>
    <name type="synonym">Caerostris bankana</name>
    <dbReference type="NCBI Taxonomy" id="172846"/>
    <lineage>
        <taxon>Eukaryota</taxon>
        <taxon>Metazoa</taxon>
        <taxon>Ecdysozoa</taxon>
        <taxon>Arthropoda</taxon>
        <taxon>Chelicerata</taxon>
        <taxon>Arachnida</taxon>
        <taxon>Araneae</taxon>
        <taxon>Araneomorphae</taxon>
        <taxon>Entelegynae</taxon>
        <taxon>Araneoidea</taxon>
        <taxon>Araneidae</taxon>
        <taxon>Caerostris</taxon>
    </lineage>
</organism>
<protein>
    <submittedName>
        <fullName evidence="1">Uncharacterized protein</fullName>
    </submittedName>
</protein>
<reference evidence="1 2" key="1">
    <citation type="submission" date="2021-06" db="EMBL/GenBank/DDBJ databases">
        <title>Caerostris extrusa draft genome.</title>
        <authorList>
            <person name="Kono N."/>
            <person name="Arakawa K."/>
        </authorList>
    </citation>
    <scope>NUCLEOTIDE SEQUENCE [LARGE SCALE GENOMIC DNA]</scope>
</reference>
<proteinExistence type="predicted"/>
<dbReference type="EMBL" id="BPLR01001325">
    <property type="protein sequence ID" value="GIZ01620.1"/>
    <property type="molecule type" value="Genomic_DNA"/>
</dbReference>
<dbReference type="Proteomes" id="UP001054945">
    <property type="component" value="Unassembled WGS sequence"/>
</dbReference>
<evidence type="ECO:0000313" key="2">
    <source>
        <dbReference type="Proteomes" id="UP001054945"/>
    </source>
</evidence>
<name>A0AAV4Y3N5_CAEEX</name>